<sequence>MTHCDLHDHDFLHNSEHGERQVLMVLGLTLVTMVLEIGAGLIFNSMALTADGWHMGTHAAAFGITIFAYRYARKHAKNPRFSFGTGKVSVLGGFASAVALGVVAILMAVESIHRIIEPQDIRFNEAIAVAVIGLVVNLASAFLLKGEHHHHHGHDHAHSDDEDHNLKAAYFHVLADAVTSIAAIAALIFGRIFGWAVLDPVMGIVGSLVITKWAVGLMKETSGILLDGSVDPAVCEKIQQTVEDEKSLKVIDLHVWAVAPGHHAVILSVDSSNGWTPPQVKALLSGIGHLVHVNVEVHRV</sequence>
<feature type="transmembrane region" description="Helical" evidence="7">
    <location>
        <begin position="55"/>
        <end position="72"/>
    </location>
</feature>
<evidence type="ECO:0000256" key="2">
    <source>
        <dbReference type="ARBA" id="ARBA00022448"/>
    </source>
</evidence>
<feature type="transmembrane region" description="Helical" evidence="7">
    <location>
        <begin position="195"/>
        <end position="215"/>
    </location>
</feature>
<dbReference type="RefSeq" id="WP_322608410.1">
    <property type="nucleotide sequence ID" value="NZ_JARVCO010000010.1"/>
</dbReference>
<dbReference type="SUPFAM" id="SSF161111">
    <property type="entry name" value="Cation efflux protein transmembrane domain-like"/>
    <property type="match status" value="1"/>
</dbReference>
<dbReference type="InterPro" id="IPR002524">
    <property type="entry name" value="Cation_efflux"/>
</dbReference>
<gene>
    <name evidence="9" type="primary">dmeF</name>
    <name evidence="9" type="ORF">P9H32_08220</name>
</gene>
<feature type="transmembrane region" description="Helical" evidence="7">
    <location>
        <begin position="126"/>
        <end position="144"/>
    </location>
</feature>
<evidence type="ECO:0000256" key="3">
    <source>
        <dbReference type="ARBA" id="ARBA00022692"/>
    </source>
</evidence>
<feature type="transmembrane region" description="Helical" evidence="7">
    <location>
        <begin position="22"/>
        <end position="43"/>
    </location>
</feature>
<proteinExistence type="predicted"/>
<dbReference type="NCBIfam" id="TIGR01297">
    <property type="entry name" value="CDF"/>
    <property type="match status" value="1"/>
</dbReference>
<keyword evidence="10" id="KW-1185">Reference proteome</keyword>
<dbReference type="InterPro" id="IPR027469">
    <property type="entry name" value="Cation_efflux_TMD_sf"/>
</dbReference>
<comment type="subcellular location">
    <subcellularLocation>
        <location evidence="1">Membrane</location>
        <topology evidence="1">Multi-pass membrane protein</topology>
    </subcellularLocation>
</comment>
<evidence type="ECO:0000256" key="7">
    <source>
        <dbReference type="SAM" id="Phobius"/>
    </source>
</evidence>
<keyword evidence="2" id="KW-0813">Transport</keyword>
<evidence type="ECO:0000256" key="6">
    <source>
        <dbReference type="ARBA" id="ARBA00023136"/>
    </source>
</evidence>
<dbReference type="PANTHER" id="PTHR45755">
    <property type="match status" value="1"/>
</dbReference>
<keyword evidence="4 7" id="KW-1133">Transmembrane helix</keyword>
<keyword evidence="5" id="KW-0406">Ion transport</keyword>
<reference evidence="9 10" key="1">
    <citation type="journal article" date="2024" name="Appl. Environ. Microbiol.">
        <title>Pontiella agarivorans sp. nov., a novel marine anaerobic bacterium capable of degrading macroalgal polysaccharides and fixing nitrogen.</title>
        <authorList>
            <person name="Liu N."/>
            <person name="Kivenson V."/>
            <person name="Peng X."/>
            <person name="Cui Z."/>
            <person name="Lankiewicz T.S."/>
            <person name="Gosselin K.M."/>
            <person name="English C.J."/>
            <person name="Blair E.M."/>
            <person name="O'Malley M.A."/>
            <person name="Valentine D.L."/>
        </authorList>
    </citation>
    <scope>NUCLEOTIDE SEQUENCE [LARGE SCALE GENOMIC DNA]</scope>
    <source>
        <strain evidence="9 10">NLcol2</strain>
    </source>
</reference>
<keyword evidence="6 7" id="KW-0472">Membrane</keyword>
<evidence type="ECO:0000256" key="1">
    <source>
        <dbReference type="ARBA" id="ARBA00004141"/>
    </source>
</evidence>
<evidence type="ECO:0000256" key="5">
    <source>
        <dbReference type="ARBA" id="ARBA00023065"/>
    </source>
</evidence>
<accession>A0ABU5MWS3</accession>
<dbReference type="InterPro" id="IPR058533">
    <property type="entry name" value="Cation_efflux_TM"/>
</dbReference>
<protein>
    <submittedName>
        <fullName evidence="9">CDF family Co(II)/Ni(II) efflux transporter DmeF</fullName>
    </submittedName>
</protein>
<keyword evidence="3 7" id="KW-0812">Transmembrane</keyword>
<feature type="transmembrane region" description="Helical" evidence="7">
    <location>
        <begin position="169"/>
        <end position="189"/>
    </location>
</feature>
<evidence type="ECO:0000313" key="10">
    <source>
        <dbReference type="Proteomes" id="UP001290861"/>
    </source>
</evidence>
<dbReference type="Proteomes" id="UP001290861">
    <property type="component" value="Unassembled WGS sequence"/>
</dbReference>
<dbReference type="EMBL" id="JARVCO010000010">
    <property type="protein sequence ID" value="MDZ8118612.1"/>
    <property type="molecule type" value="Genomic_DNA"/>
</dbReference>
<dbReference type="NCBIfam" id="NF033827">
    <property type="entry name" value="CDF_efflux_DmeF"/>
    <property type="match status" value="1"/>
</dbReference>
<name>A0ABU5MWS3_9BACT</name>
<comment type="caution">
    <text evidence="9">The sequence shown here is derived from an EMBL/GenBank/DDBJ whole genome shotgun (WGS) entry which is preliminary data.</text>
</comment>
<evidence type="ECO:0000256" key="4">
    <source>
        <dbReference type="ARBA" id="ARBA00022989"/>
    </source>
</evidence>
<dbReference type="InterPro" id="IPR045316">
    <property type="entry name" value="Msc2-like"/>
</dbReference>
<feature type="transmembrane region" description="Helical" evidence="7">
    <location>
        <begin position="84"/>
        <end position="106"/>
    </location>
</feature>
<dbReference type="PANTHER" id="PTHR45755:SF4">
    <property type="entry name" value="ZINC TRANSPORTER 7"/>
    <property type="match status" value="1"/>
</dbReference>
<dbReference type="Gene3D" id="1.20.1510.10">
    <property type="entry name" value="Cation efflux protein transmembrane domain"/>
    <property type="match status" value="1"/>
</dbReference>
<evidence type="ECO:0000259" key="8">
    <source>
        <dbReference type="Pfam" id="PF01545"/>
    </source>
</evidence>
<evidence type="ECO:0000313" key="9">
    <source>
        <dbReference type="EMBL" id="MDZ8118612.1"/>
    </source>
</evidence>
<feature type="domain" description="Cation efflux protein transmembrane" evidence="8">
    <location>
        <begin position="24"/>
        <end position="226"/>
    </location>
</feature>
<organism evidence="9 10">
    <name type="scientific">Pontiella agarivorans</name>
    <dbReference type="NCBI Taxonomy" id="3038953"/>
    <lineage>
        <taxon>Bacteria</taxon>
        <taxon>Pseudomonadati</taxon>
        <taxon>Kiritimatiellota</taxon>
        <taxon>Kiritimatiellia</taxon>
        <taxon>Kiritimatiellales</taxon>
        <taxon>Pontiellaceae</taxon>
        <taxon>Pontiella</taxon>
    </lineage>
</organism>
<dbReference type="Pfam" id="PF01545">
    <property type="entry name" value="Cation_efflux"/>
    <property type="match status" value="1"/>
</dbReference>